<protein>
    <submittedName>
        <fullName evidence="1">Sucrose nonfermenting 4-like protein</fullName>
    </submittedName>
</protein>
<accession>A0ABD1RF21</accession>
<evidence type="ECO:0000313" key="1">
    <source>
        <dbReference type="EMBL" id="KAL2486551.1"/>
    </source>
</evidence>
<organism evidence="1 2">
    <name type="scientific">Abeliophyllum distichum</name>
    <dbReference type="NCBI Taxonomy" id="126358"/>
    <lineage>
        <taxon>Eukaryota</taxon>
        <taxon>Viridiplantae</taxon>
        <taxon>Streptophyta</taxon>
        <taxon>Embryophyta</taxon>
        <taxon>Tracheophyta</taxon>
        <taxon>Spermatophyta</taxon>
        <taxon>Magnoliopsida</taxon>
        <taxon>eudicotyledons</taxon>
        <taxon>Gunneridae</taxon>
        <taxon>Pentapetalae</taxon>
        <taxon>asterids</taxon>
        <taxon>lamiids</taxon>
        <taxon>Lamiales</taxon>
        <taxon>Oleaceae</taxon>
        <taxon>Forsythieae</taxon>
        <taxon>Abeliophyllum</taxon>
    </lineage>
</organism>
<name>A0ABD1RF21_9LAMI</name>
<sequence>MRAGQGRVHDDGRRDGMMLDLRVDIAALAKDKSYAHINHDKMTIHQALQLREDPHLPYGNSIQRCYVCLRSDLQHKVMDQVNYSSSYCFSKSSSLSLVICSISGKSLLM</sequence>
<comment type="caution">
    <text evidence="1">The sequence shown here is derived from an EMBL/GenBank/DDBJ whole genome shotgun (WGS) entry which is preliminary data.</text>
</comment>
<dbReference type="AlphaFoldDB" id="A0ABD1RF21"/>
<keyword evidence="2" id="KW-1185">Reference proteome</keyword>
<reference evidence="2" key="1">
    <citation type="submission" date="2024-07" db="EMBL/GenBank/DDBJ databases">
        <title>Two chromosome-level genome assemblies of Korean endemic species Abeliophyllum distichum and Forsythia ovata (Oleaceae).</title>
        <authorList>
            <person name="Jang H."/>
        </authorList>
    </citation>
    <scope>NUCLEOTIDE SEQUENCE [LARGE SCALE GENOMIC DNA]</scope>
</reference>
<dbReference type="EMBL" id="JBFOLK010000009">
    <property type="protein sequence ID" value="KAL2486551.1"/>
    <property type="molecule type" value="Genomic_DNA"/>
</dbReference>
<evidence type="ECO:0000313" key="2">
    <source>
        <dbReference type="Proteomes" id="UP001604336"/>
    </source>
</evidence>
<dbReference type="Proteomes" id="UP001604336">
    <property type="component" value="Unassembled WGS sequence"/>
</dbReference>
<gene>
    <name evidence="1" type="ORF">Adt_31307</name>
</gene>
<proteinExistence type="predicted"/>